<proteinExistence type="predicted"/>
<dbReference type="PATRIC" id="fig|100226.15.peg.8072"/>
<dbReference type="InParanoid" id="Q9AD26"/>
<reference evidence="3" key="2">
    <citation type="journal article" date="2002" name="Nature">
        <title>Complete genome sequence of the model actinomycete Streptomyces coelicolor A3(2).</title>
        <authorList>
            <person name="Bentley S.D."/>
            <person name="Chater K.F."/>
            <person name="Cerdeno-Tarraga A.M."/>
            <person name="Challis G.L."/>
            <person name="Thomson N.R."/>
            <person name="James K.D."/>
            <person name="Harris D.E."/>
            <person name="Quail M.A."/>
            <person name="Kieser H."/>
            <person name="Harper D."/>
            <person name="Bateman A."/>
            <person name="Brown S."/>
            <person name="Chandra G."/>
            <person name="Chen C.W."/>
            <person name="Collins M."/>
            <person name="Cronin A."/>
            <person name="Fraser A."/>
            <person name="Goble A."/>
            <person name="Hidalgo J."/>
            <person name="Hornsby T."/>
            <person name="Howarth S."/>
            <person name="Huang C.H."/>
            <person name="Kieser T."/>
            <person name="Larke L."/>
            <person name="Murphy L."/>
            <person name="Oliver K."/>
            <person name="O'Neil S."/>
            <person name="Rabbinowitsch E."/>
            <person name="Rajandream M.A."/>
            <person name="Rutherford K."/>
            <person name="Rutter S."/>
            <person name="Seeger K."/>
            <person name="Saunders D."/>
            <person name="Sharp S."/>
            <person name="Squares R."/>
            <person name="Squares S."/>
            <person name="Taylor K."/>
            <person name="Warren T."/>
            <person name="Wietzorrek A."/>
            <person name="Woodward J."/>
            <person name="Barrell B.G."/>
            <person name="Parkhill J."/>
            <person name="Hopwood D.A."/>
        </authorList>
    </citation>
    <scope>NUCLEOTIDE SEQUENCE [LARGE SCALE GENOMIC DNA]</scope>
    <source>
        <strain evidence="3">ATCC BAA-471 / A3(2) / M145</strain>
    </source>
</reference>
<dbReference type="AlphaFoldDB" id="Q9AD26"/>
<name>Q9AD26_STRCO</name>
<feature type="region of interest" description="Disordered" evidence="1">
    <location>
        <begin position="1"/>
        <end position="26"/>
    </location>
</feature>
<sequence length="79" mass="8887">MTPRHSRPEGAEKRLEEAVRAAKRQRDKAVRQAETTFWTEIAELKQSYRGAQTDIASVLGVTRDAILKSVNKYAGGQEE</sequence>
<reference evidence="2 3" key="1">
    <citation type="journal article" date="1998" name="J. Bacteriol.">
        <title>Cloning and physical mapping of the EcoRI fragments of the giant linear plasmid SCP1.</title>
        <authorList>
            <person name="Redenbach M."/>
            <person name="Ikeda K."/>
            <person name="Yamasaki M."/>
            <person name="Kinashi H."/>
        </authorList>
    </citation>
    <scope>NUCLEOTIDE SEQUENCE [LARGE SCALE GENOMIC DNA]</scope>
    <source>
        <strain evidence="3">ATCC BAA-471 / A3(2) / M145</strain>
    </source>
</reference>
<accession>Q9AD26</accession>
<geneLocation type="plasmid" evidence="3">
    <name>SCP1</name>
</geneLocation>
<evidence type="ECO:0000313" key="2">
    <source>
        <dbReference type="EMBL" id="CAC36645.1"/>
    </source>
</evidence>
<keyword evidence="3" id="KW-1185">Reference proteome</keyword>
<evidence type="ECO:0000313" key="3">
    <source>
        <dbReference type="Proteomes" id="UP000001973"/>
    </source>
</evidence>
<organism evidence="2 3">
    <name type="scientific">Streptomyces coelicolor (strain ATCC BAA-471 / A3(2) / M145)</name>
    <dbReference type="NCBI Taxonomy" id="100226"/>
    <lineage>
        <taxon>Bacteria</taxon>
        <taxon>Bacillati</taxon>
        <taxon>Actinomycetota</taxon>
        <taxon>Actinomycetes</taxon>
        <taxon>Kitasatosporales</taxon>
        <taxon>Streptomycetaceae</taxon>
        <taxon>Streptomyces</taxon>
        <taxon>Streptomyces albidoflavus group</taxon>
    </lineage>
</organism>
<protein>
    <submittedName>
        <fullName evidence="2">Uncharacterized protein</fullName>
    </submittedName>
</protein>
<dbReference type="KEGG" id="sco:SCP1.124c"/>
<reference evidence="2 3" key="4">
    <citation type="journal article" date="2009" name="Mol. Microbiol.">
        <title>Extracellular signalling, translational control, two repressors and an activator all contribute to the regulation of methylenomycin production in Streptomyces coelicolor.</title>
        <authorList>
            <person name="O'Rourke S."/>
            <person name="Wietzorrek A."/>
            <person name="Fowler K."/>
            <person name="Corre C."/>
            <person name="Challis G.L."/>
            <person name="Chater K.F."/>
        </authorList>
    </citation>
    <scope>NUCLEOTIDE SEQUENCE [LARGE SCALE GENOMIC DNA]</scope>
    <source>
        <strain evidence="3">ATCC BAA-471 / A3(2) / M145</strain>
    </source>
</reference>
<dbReference type="RefSeq" id="WP_011039423.1">
    <property type="nucleotide sequence ID" value="NC_003903.1"/>
</dbReference>
<dbReference type="EMBL" id="AL589148">
    <property type="protein sequence ID" value="CAC36645.1"/>
    <property type="molecule type" value="Genomic_DNA"/>
</dbReference>
<feature type="compositionally biased region" description="Basic and acidic residues" evidence="1">
    <location>
        <begin position="1"/>
        <end position="20"/>
    </location>
</feature>
<dbReference type="Proteomes" id="UP000001973">
    <property type="component" value="Plasmid SCP1"/>
</dbReference>
<reference evidence="2 3" key="3">
    <citation type="journal article" date="2008" name="Proc. Natl. Acad. Sci. U.S.A.">
        <title>2-Alkyl-4-hydroxymethylfuran-3-carboxylic acids, antibiotic production inducers discovered by Streptomyces coelicolor genome mining.</title>
        <authorList>
            <person name="Corre C."/>
            <person name="Song L."/>
            <person name="O'Rourke S."/>
            <person name="Chater K.F."/>
            <person name="Challis G.L."/>
        </authorList>
    </citation>
    <scope>NUCLEOTIDE SEQUENCE [LARGE SCALE GENOMIC DNA]</scope>
    <source>
        <strain evidence="3">ATCC BAA-471 / A3(2) / M145</strain>
    </source>
</reference>
<evidence type="ECO:0000256" key="1">
    <source>
        <dbReference type="SAM" id="MobiDB-lite"/>
    </source>
</evidence>
<dbReference type="OrthoDB" id="4241006at2"/>
<dbReference type="HOGENOM" id="CLU_193877_0_0_11"/>
<gene>
    <name evidence="2" type="ordered locus">SCP1.124c</name>
</gene>